<accession>A0A0F9IG89</accession>
<reference evidence="2" key="1">
    <citation type="journal article" date="2015" name="Nature">
        <title>Complex archaea that bridge the gap between prokaryotes and eukaryotes.</title>
        <authorList>
            <person name="Spang A."/>
            <person name="Saw J.H."/>
            <person name="Jorgensen S.L."/>
            <person name="Zaremba-Niedzwiedzka K."/>
            <person name="Martijn J."/>
            <person name="Lind A.E."/>
            <person name="van Eijk R."/>
            <person name="Schleper C."/>
            <person name="Guy L."/>
            <person name="Ettema T.J."/>
        </authorList>
    </citation>
    <scope>NUCLEOTIDE SEQUENCE</scope>
</reference>
<sequence length="71" mass="7796">MSDEKVAAEEQPEVESEAQPEAPVVPDVVLRSVLIVTDGTKVELRQNQLSNLELKAACTDILGHLNRQQSK</sequence>
<gene>
    <name evidence="2" type="ORF">LCGC14_1881250</name>
</gene>
<evidence type="ECO:0000313" key="2">
    <source>
        <dbReference type="EMBL" id="KKL92780.1"/>
    </source>
</evidence>
<dbReference type="AlphaFoldDB" id="A0A0F9IG89"/>
<name>A0A0F9IG89_9ZZZZ</name>
<proteinExistence type="predicted"/>
<feature type="region of interest" description="Disordered" evidence="1">
    <location>
        <begin position="1"/>
        <end position="22"/>
    </location>
</feature>
<evidence type="ECO:0000256" key="1">
    <source>
        <dbReference type="SAM" id="MobiDB-lite"/>
    </source>
</evidence>
<comment type="caution">
    <text evidence="2">The sequence shown here is derived from an EMBL/GenBank/DDBJ whole genome shotgun (WGS) entry which is preliminary data.</text>
</comment>
<organism evidence="2">
    <name type="scientific">marine sediment metagenome</name>
    <dbReference type="NCBI Taxonomy" id="412755"/>
    <lineage>
        <taxon>unclassified sequences</taxon>
        <taxon>metagenomes</taxon>
        <taxon>ecological metagenomes</taxon>
    </lineage>
</organism>
<protein>
    <submittedName>
        <fullName evidence="2">Uncharacterized protein</fullName>
    </submittedName>
</protein>
<dbReference type="EMBL" id="LAZR01019376">
    <property type="protein sequence ID" value="KKL92780.1"/>
    <property type="molecule type" value="Genomic_DNA"/>
</dbReference>